<organism evidence="1 2">
    <name type="scientific">Fusibacter paucivorans</name>
    <dbReference type="NCBI Taxonomy" id="76009"/>
    <lineage>
        <taxon>Bacteria</taxon>
        <taxon>Bacillati</taxon>
        <taxon>Bacillota</taxon>
        <taxon>Clostridia</taxon>
        <taxon>Eubacteriales</taxon>
        <taxon>Eubacteriales Family XII. Incertae Sedis</taxon>
        <taxon>Fusibacter</taxon>
    </lineage>
</organism>
<sequence length="808" mass="86712">MQQTSHFNLKLPEYTDVPDIADINDNFTTLDGEVAKEASPTQSGRLSAADKIILNAQKTLHVNTAVNDAYTLAIEGITSMTQLIGVPLHFKATVANSGAATLNINSLGTYNLAKDSSADIETGDIPANAIVTAIWDGSRYQLMNVSNSVTKSAVQTLSNKTLASPVMTGTPTTPTAAAGSNSTQVASTAFVKAATDKAMTAMTAGGTSTALTLSNTAYSTLRDGMRFTFVAPAANNGAATTINLNSLGAKPLYKPATSAPPNLKAGNAYDVWYNSAGDCFFIKASAVGTATAANVLAGKTFSNDDDVELVGTMADRRGAEVYYGVDHIQNYEIDQNDSNSAFLKYKAQASGYYEADSTIIKARVQNLIAKNIKSGVKVGHIDNASSNVIGTFTADATATSADIISGKTAGINGEMVTGSIIHRSNENFHQPSVSQTMSVADGYGVYLKPPAGYYNGDSWVRALTPDLNATNVRAGVDTNLGMVGTFTSDGNLVSDAVLPGYRGYSNGVAIDGTMPNRSLEYHSPANESMAGVLTEGNANTRVYLKPHWGYYDGTTWVAQDVPTLTSGNIKSGVNILNVTGTVKEAKDVAISRAHPASFLVGTYVPGAIPKVIRNGFYYSFVTISGQLHRYKYNTDGTLLEDIVINSSYSDLTGTVDAFDESVSAHNGTNTYRVFNFDGTLLMNAASGAPNQAWNFGCNKYGDNLSTYHDLYYFSIYDRNRTEMIRVTYTVAETEIDHKPLTFIDHDIVAYVNKWDFGLVVKSAAGSWTDFRFRSNPYPDMNTWRDTNFNMMSALSIARMLRTPQIRLF</sequence>
<reference evidence="1 2" key="1">
    <citation type="submission" date="2021-05" db="EMBL/GenBank/DDBJ databases">
        <title>Fusibacter ferrireducens sp. nov., an anaerobic, sulfur- and Fe-reducing bacterium isolated from the mangrove sediment.</title>
        <authorList>
            <person name="Qiu D."/>
        </authorList>
    </citation>
    <scope>NUCLEOTIDE SEQUENCE [LARGE SCALE GENOMIC DNA]</scope>
    <source>
        <strain evidence="1 2">DSM 12116</strain>
    </source>
</reference>
<evidence type="ECO:0000313" key="2">
    <source>
        <dbReference type="Proteomes" id="UP000746471"/>
    </source>
</evidence>
<dbReference type="Proteomes" id="UP000746471">
    <property type="component" value="Unassembled WGS sequence"/>
</dbReference>
<keyword evidence="2" id="KW-1185">Reference proteome</keyword>
<protein>
    <submittedName>
        <fullName evidence="1">Uncharacterized protein</fullName>
    </submittedName>
</protein>
<comment type="caution">
    <text evidence="1">The sequence shown here is derived from an EMBL/GenBank/DDBJ whole genome shotgun (WGS) entry which is preliminary data.</text>
</comment>
<accession>A0ABS5PTX3</accession>
<proteinExistence type="predicted"/>
<dbReference type="RefSeq" id="WP_213237699.1">
    <property type="nucleotide sequence ID" value="NZ_JAHBCL010000026.1"/>
</dbReference>
<gene>
    <name evidence="1" type="ORF">KHM83_14235</name>
</gene>
<name>A0ABS5PTX3_9FIRM</name>
<dbReference type="EMBL" id="JAHBCL010000026">
    <property type="protein sequence ID" value="MBS7527839.1"/>
    <property type="molecule type" value="Genomic_DNA"/>
</dbReference>
<evidence type="ECO:0000313" key="1">
    <source>
        <dbReference type="EMBL" id="MBS7527839.1"/>
    </source>
</evidence>